<dbReference type="NCBIfam" id="TIGR01517">
    <property type="entry name" value="ATPase-IIB_Ca"/>
    <property type="match status" value="1"/>
</dbReference>
<dbReference type="InterPro" id="IPR023214">
    <property type="entry name" value="HAD_sf"/>
</dbReference>
<dbReference type="InterPro" id="IPR001757">
    <property type="entry name" value="P_typ_ATPase"/>
</dbReference>
<dbReference type="GO" id="GO:0005524">
    <property type="term" value="F:ATP binding"/>
    <property type="evidence" value="ECO:0007669"/>
    <property type="project" value="UniProtKB-KW"/>
</dbReference>
<evidence type="ECO:0000256" key="13">
    <source>
        <dbReference type="ARBA" id="ARBA00022967"/>
    </source>
</evidence>
<keyword evidence="4" id="KW-0813">Transport</keyword>
<protein>
    <recommendedName>
        <fullName evidence="3">P-type Ca(2+) transporter</fullName>
        <ecNumber evidence="3">7.2.2.10</ecNumber>
    </recommendedName>
</protein>
<dbReference type="Proteomes" id="UP000218387">
    <property type="component" value="Chromosome"/>
</dbReference>
<evidence type="ECO:0000256" key="14">
    <source>
        <dbReference type="ARBA" id="ARBA00022989"/>
    </source>
</evidence>
<evidence type="ECO:0000256" key="7">
    <source>
        <dbReference type="ARBA" id="ARBA00022568"/>
    </source>
</evidence>
<dbReference type="GO" id="GO:0140352">
    <property type="term" value="P:export from cell"/>
    <property type="evidence" value="ECO:0007669"/>
    <property type="project" value="UniProtKB-ARBA"/>
</dbReference>
<dbReference type="FunFam" id="3.40.50.1000:FF:000028">
    <property type="entry name" value="Calcium-transporting P-type ATPase, putative"/>
    <property type="match status" value="1"/>
</dbReference>
<dbReference type="FunFam" id="3.40.1110.10:FF:000053">
    <property type="entry name" value="Cation-transporting ATPase, E1-E2 family"/>
    <property type="match status" value="1"/>
</dbReference>
<feature type="transmembrane region" description="Helical" evidence="18">
    <location>
        <begin position="867"/>
        <end position="888"/>
    </location>
</feature>
<dbReference type="InterPro" id="IPR018303">
    <property type="entry name" value="ATPase_P-typ_P_site"/>
</dbReference>
<feature type="transmembrane region" description="Helical" evidence="18">
    <location>
        <begin position="89"/>
        <end position="105"/>
    </location>
</feature>
<feature type="transmembrane region" description="Helical" evidence="18">
    <location>
        <begin position="722"/>
        <end position="741"/>
    </location>
</feature>
<evidence type="ECO:0000256" key="3">
    <source>
        <dbReference type="ARBA" id="ARBA00012790"/>
    </source>
</evidence>
<dbReference type="Gene3D" id="2.70.150.10">
    <property type="entry name" value="Calcium-transporting ATPase, cytoplasmic transduction domain A"/>
    <property type="match status" value="1"/>
</dbReference>
<dbReference type="GO" id="GO:0046872">
    <property type="term" value="F:metal ion binding"/>
    <property type="evidence" value="ECO:0007669"/>
    <property type="project" value="UniProtKB-KW"/>
</dbReference>
<dbReference type="SFLD" id="SFLDG00002">
    <property type="entry name" value="C1.7:_P-type_atpase_like"/>
    <property type="match status" value="1"/>
</dbReference>
<dbReference type="Gene3D" id="3.40.1110.10">
    <property type="entry name" value="Calcium-transporting ATPase, cytoplasmic domain N"/>
    <property type="match status" value="1"/>
</dbReference>
<dbReference type="GO" id="GO:0005388">
    <property type="term" value="F:P-type calcium transporter activity"/>
    <property type="evidence" value="ECO:0007669"/>
    <property type="project" value="UniProtKB-EC"/>
</dbReference>
<keyword evidence="13" id="KW-1278">Translocase</keyword>
<evidence type="ECO:0000256" key="1">
    <source>
        <dbReference type="ARBA" id="ARBA00004651"/>
    </source>
</evidence>
<dbReference type="Pfam" id="PF13246">
    <property type="entry name" value="Cation_ATPase"/>
    <property type="match status" value="1"/>
</dbReference>
<keyword evidence="9" id="KW-0479">Metal-binding</keyword>
<keyword evidence="12" id="KW-0067">ATP-binding</keyword>
<keyword evidence="6" id="KW-0597">Phosphoprotein</keyword>
<dbReference type="SUPFAM" id="SSF81660">
    <property type="entry name" value="Metal cation-transporting ATPase, ATP-binding domain N"/>
    <property type="match status" value="1"/>
</dbReference>
<accession>A0A4P9C3T3</accession>
<sequence>MTNEESNKSRESFLLSVSETEKVYDTDVRTGLSDAQAAVRQQTYGKNKMAEGKRKSLLRMFLEQFKDFLILVLVAAAVISGFLGEISDAILILIIVILNAVIGMVQENKAENSMEALKKLTIPEAKVLRNGVQTVIKAENLVPGDVVYLDAGDNVPADGRLIEAAALQIQESALTGESVAVEKNLADLSNPETPLGDRLNSVYMSSTVTYGRGKFIVTKTGMDTEIGKIAGMIQGTVSMQTPLQKRLTELGKILAVGCLGACIVIFFIGLVRGGDMLEMFMTAVSLAVAAIPEGLPAIVTVVLAMGTQRLVAKHAIIRKLPAVETLGAASVICSDKTGTLTQNKMTIKKVYANDGIVSAEDIKDDGFTDSERLVVRIGLLCNDASIVTDDSGVKEIGDPTEVAMVAYAASLGYQKNEYLEKYPRVNEIPFDSDRKLMTTVHKDGEHYYSFTKGAPDVLLSRCANYLKGMGSIPYESAAMPFDAEARAEVEKANETLSDDAFRVLGFAYKRYDSEPDVTMEELENDMTFVGLTGMIDPPRVEVKGSIHECHTAGIKTVMITGDHKNTAVAIAKELDIYGEDSVALSGTELNSMSDAELEEKIDHVAVYARVSPEHKVRIVDAWQKKGAVVAMTGDGVNDAPALKKADIGCAMGITGTDVSKEAAEMILTDDNFATIVSAVKEGRGIYENIKKAVHFLLSCNIAEILILFIATLIGWIQPLLPVHILWINLITDSLPALALGVEKNDDDIMEKKPRDPRESIFAHGLGGRIIFQGVVLAAISLFVFNYGYAHFGLDEGRTMIFAVLGLSQLTHVLNVRSESKSVFSRQFFTNRYLWGAILISAVLQLAVILIPAAHPLFSVTFLNPQEWLIIVAASLAPLVVVEITKFIGRFVHRDK</sequence>
<dbReference type="RefSeq" id="WP_096919437.1">
    <property type="nucleotide sequence ID" value="NZ_CP029487.1"/>
</dbReference>
<dbReference type="PRINTS" id="PR00119">
    <property type="entry name" value="CATATPASE"/>
</dbReference>
<evidence type="ECO:0000256" key="4">
    <source>
        <dbReference type="ARBA" id="ARBA00022448"/>
    </source>
</evidence>
<evidence type="ECO:0000256" key="10">
    <source>
        <dbReference type="ARBA" id="ARBA00022741"/>
    </source>
</evidence>
<dbReference type="NCBIfam" id="TIGR01494">
    <property type="entry name" value="ATPase_P-type"/>
    <property type="match status" value="3"/>
</dbReference>
<keyword evidence="21" id="KW-1185">Reference proteome</keyword>
<dbReference type="SUPFAM" id="SSF81665">
    <property type="entry name" value="Calcium ATPase, transmembrane domain M"/>
    <property type="match status" value="1"/>
</dbReference>
<dbReference type="PRINTS" id="PR00120">
    <property type="entry name" value="HATPASE"/>
</dbReference>
<dbReference type="EC" id="7.2.2.10" evidence="3"/>
<dbReference type="Pfam" id="PF00689">
    <property type="entry name" value="Cation_ATPase_C"/>
    <property type="match status" value="1"/>
</dbReference>
<comment type="catalytic activity">
    <reaction evidence="17">
        <text>Ca(2+)(in) + ATP + H2O = Ca(2+)(out) + ADP + phosphate + H(+)</text>
        <dbReference type="Rhea" id="RHEA:18105"/>
        <dbReference type="ChEBI" id="CHEBI:15377"/>
        <dbReference type="ChEBI" id="CHEBI:15378"/>
        <dbReference type="ChEBI" id="CHEBI:29108"/>
        <dbReference type="ChEBI" id="CHEBI:30616"/>
        <dbReference type="ChEBI" id="CHEBI:43474"/>
        <dbReference type="ChEBI" id="CHEBI:456216"/>
        <dbReference type="EC" id="7.2.2.10"/>
    </reaction>
</comment>
<feature type="transmembrane region" description="Helical" evidence="18">
    <location>
        <begin position="761"/>
        <end position="784"/>
    </location>
</feature>
<keyword evidence="11" id="KW-0106">Calcium</keyword>
<dbReference type="PROSITE" id="PS00154">
    <property type="entry name" value="ATPASE_E1_E2"/>
    <property type="match status" value="1"/>
</dbReference>
<evidence type="ECO:0000256" key="17">
    <source>
        <dbReference type="ARBA" id="ARBA00048694"/>
    </source>
</evidence>
<dbReference type="SUPFAM" id="SSF81653">
    <property type="entry name" value="Calcium ATPase, transduction domain A"/>
    <property type="match status" value="1"/>
</dbReference>
<feature type="transmembrane region" description="Helical" evidence="18">
    <location>
        <begin position="65"/>
        <end position="83"/>
    </location>
</feature>
<dbReference type="SFLD" id="SFLDF00027">
    <property type="entry name" value="p-type_atpase"/>
    <property type="match status" value="1"/>
</dbReference>
<dbReference type="Pfam" id="PF00122">
    <property type="entry name" value="E1-E2_ATPase"/>
    <property type="match status" value="1"/>
</dbReference>
<evidence type="ECO:0000256" key="5">
    <source>
        <dbReference type="ARBA" id="ARBA00022475"/>
    </source>
</evidence>
<feature type="transmembrane region" description="Helical" evidence="18">
    <location>
        <begin position="833"/>
        <end position="855"/>
    </location>
</feature>
<evidence type="ECO:0000313" key="21">
    <source>
        <dbReference type="Proteomes" id="UP000218387"/>
    </source>
</evidence>
<comment type="subcellular location">
    <subcellularLocation>
        <location evidence="1">Cell membrane</location>
        <topology evidence="1">Multi-pass membrane protein</topology>
    </subcellularLocation>
</comment>
<dbReference type="InterPro" id="IPR006068">
    <property type="entry name" value="ATPase_P-typ_cation-transptr_C"/>
</dbReference>
<evidence type="ECO:0000259" key="19">
    <source>
        <dbReference type="SMART" id="SM00831"/>
    </source>
</evidence>
<dbReference type="InterPro" id="IPR023298">
    <property type="entry name" value="ATPase_P-typ_TM_dom_sf"/>
</dbReference>
<dbReference type="InterPro" id="IPR044492">
    <property type="entry name" value="P_typ_ATPase_HD_dom"/>
</dbReference>
<organism evidence="20 21">
    <name type="scientific">Eubacterium maltosivorans</name>
    <dbReference type="NCBI Taxonomy" id="2041044"/>
    <lineage>
        <taxon>Bacteria</taxon>
        <taxon>Bacillati</taxon>
        <taxon>Bacillota</taxon>
        <taxon>Clostridia</taxon>
        <taxon>Eubacteriales</taxon>
        <taxon>Eubacteriaceae</taxon>
        <taxon>Eubacterium</taxon>
    </lineage>
</organism>
<evidence type="ECO:0000256" key="12">
    <source>
        <dbReference type="ARBA" id="ARBA00022840"/>
    </source>
</evidence>
<reference evidence="20 21" key="1">
    <citation type="submission" date="2018-05" db="EMBL/GenBank/DDBJ databases">
        <title>Genome comparison of Eubacterium sp.</title>
        <authorList>
            <person name="Feng Y."/>
            <person name="Sanchez-Andrea I."/>
            <person name="Stams A.J.M."/>
            <person name="De Vos W.M."/>
        </authorList>
    </citation>
    <scope>NUCLEOTIDE SEQUENCE [LARGE SCALE GENOMIC DNA]</scope>
    <source>
        <strain evidence="20 21">YI</strain>
    </source>
</reference>
<dbReference type="PANTHER" id="PTHR42861">
    <property type="entry name" value="CALCIUM-TRANSPORTING ATPASE"/>
    <property type="match status" value="1"/>
</dbReference>
<comment type="similarity">
    <text evidence="2">Belongs to the cation transport ATPase (P-type) (TC 3.A.3) family. Type IIA subfamily.</text>
</comment>
<keyword evidence="5" id="KW-1003">Cell membrane</keyword>
<dbReference type="KEGG" id="emt:CPZ25_001405"/>
<dbReference type="FunFam" id="3.40.50.1000:FF:000001">
    <property type="entry name" value="Phospholipid-transporting ATPase IC"/>
    <property type="match status" value="1"/>
</dbReference>
<dbReference type="AlphaFoldDB" id="A0A4P9C3T3"/>
<dbReference type="Gene3D" id="3.40.50.1000">
    <property type="entry name" value="HAD superfamily/HAD-like"/>
    <property type="match status" value="1"/>
</dbReference>
<evidence type="ECO:0000256" key="9">
    <source>
        <dbReference type="ARBA" id="ARBA00022723"/>
    </source>
</evidence>
<evidence type="ECO:0000256" key="8">
    <source>
        <dbReference type="ARBA" id="ARBA00022692"/>
    </source>
</evidence>
<evidence type="ECO:0000256" key="18">
    <source>
        <dbReference type="SAM" id="Phobius"/>
    </source>
</evidence>
<dbReference type="InterPro" id="IPR008250">
    <property type="entry name" value="ATPase_P-typ_transduc_dom_A_sf"/>
</dbReference>
<feature type="transmembrane region" description="Helical" evidence="18">
    <location>
        <begin position="253"/>
        <end position="271"/>
    </location>
</feature>
<dbReference type="FunFam" id="2.70.150.10:FF:000016">
    <property type="entry name" value="Calcium-transporting P-type ATPase putative"/>
    <property type="match status" value="1"/>
</dbReference>
<evidence type="ECO:0000256" key="16">
    <source>
        <dbReference type="ARBA" id="ARBA00023136"/>
    </source>
</evidence>
<evidence type="ECO:0000256" key="11">
    <source>
        <dbReference type="ARBA" id="ARBA00022837"/>
    </source>
</evidence>
<dbReference type="GO" id="GO:0016887">
    <property type="term" value="F:ATP hydrolysis activity"/>
    <property type="evidence" value="ECO:0007669"/>
    <property type="project" value="InterPro"/>
</dbReference>
<feature type="transmembrane region" description="Helical" evidence="18">
    <location>
        <begin position="693"/>
        <end position="716"/>
    </location>
</feature>
<keyword evidence="16 18" id="KW-0472">Membrane</keyword>
<dbReference type="GO" id="GO:0005886">
    <property type="term" value="C:plasma membrane"/>
    <property type="evidence" value="ECO:0007669"/>
    <property type="project" value="UniProtKB-SubCell"/>
</dbReference>
<dbReference type="CDD" id="cd02089">
    <property type="entry name" value="P-type_ATPase_Ca_prok"/>
    <property type="match status" value="1"/>
</dbReference>
<dbReference type="SFLD" id="SFLDS00003">
    <property type="entry name" value="Haloacid_Dehalogenase"/>
    <property type="match status" value="1"/>
</dbReference>
<evidence type="ECO:0000256" key="2">
    <source>
        <dbReference type="ARBA" id="ARBA00005675"/>
    </source>
</evidence>
<feature type="transmembrane region" description="Helical" evidence="18">
    <location>
        <begin position="796"/>
        <end position="813"/>
    </location>
</feature>
<evidence type="ECO:0000256" key="15">
    <source>
        <dbReference type="ARBA" id="ARBA00023065"/>
    </source>
</evidence>
<dbReference type="EMBL" id="CP029487">
    <property type="protein sequence ID" value="QCT70019.1"/>
    <property type="molecule type" value="Genomic_DNA"/>
</dbReference>
<gene>
    <name evidence="20" type="ORF">CPZ25_001405</name>
</gene>
<keyword evidence="8 18" id="KW-0812">Transmembrane</keyword>
<keyword evidence="14 18" id="KW-1133">Transmembrane helix</keyword>
<feature type="transmembrane region" description="Helical" evidence="18">
    <location>
        <begin position="283"/>
        <end position="304"/>
    </location>
</feature>
<dbReference type="InterPro" id="IPR036412">
    <property type="entry name" value="HAD-like_sf"/>
</dbReference>
<dbReference type="InterPro" id="IPR023299">
    <property type="entry name" value="ATPase_P-typ_cyto_dom_N"/>
</dbReference>
<evidence type="ECO:0000313" key="20">
    <source>
        <dbReference type="EMBL" id="QCT70019.1"/>
    </source>
</evidence>
<keyword evidence="10" id="KW-0547">Nucleotide-binding</keyword>
<dbReference type="InterPro" id="IPR006408">
    <property type="entry name" value="P-type_ATPase_IIB"/>
</dbReference>
<proteinExistence type="inferred from homology"/>
<keyword evidence="15" id="KW-0406">Ion transport</keyword>
<dbReference type="Pfam" id="PF00690">
    <property type="entry name" value="Cation_ATPase_N"/>
    <property type="match status" value="1"/>
</dbReference>
<keyword evidence="7" id="KW-0109">Calcium transport</keyword>
<dbReference type="SMART" id="SM00831">
    <property type="entry name" value="Cation_ATPase_N"/>
    <property type="match status" value="1"/>
</dbReference>
<name>A0A4P9C3T3_EUBML</name>
<dbReference type="InterPro" id="IPR004014">
    <property type="entry name" value="ATPase_P-typ_cation-transptr_N"/>
</dbReference>
<dbReference type="SUPFAM" id="SSF56784">
    <property type="entry name" value="HAD-like"/>
    <property type="match status" value="1"/>
</dbReference>
<feature type="domain" description="Cation-transporting P-type ATPase N-terminal" evidence="19">
    <location>
        <begin position="11"/>
        <end position="85"/>
    </location>
</feature>
<dbReference type="InterPro" id="IPR059000">
    <property type="entry name" value="ATPase_P-type_domA"/>
</dbReference>
<dbReference type="Gene3D" id="1.20.1110.10">
    <property type="entry name" value="Calcium-transporting ATPase, transmembrane domain"/>
    <property type="match status" value="1"/>
</dbReference>
<evidence type="ECO:0000256" key="6">
    <source>
        <dbReference type="ARBA" id="ARBA00022553"/>
    </source>
</evidence>